<dbReference type="Proteomes" id="UP001231362">
    <property type="component" value="Unassembled WGS sequence"/>
</dbReference>
<evidence type="ECO:0000313" key="3">
    <source>
        <dbReference type="Proteomes" id="UP001231362"/>
    </source>
</evidence>
<keyword evidence="3" id="KW-1185">Reference proteome</keyword>
<dbReference type="InterPro" id="IPR036732">
    <property type="entry name" value="AFP_Neu5c_C_sf"/>
</dbReference>
<proteinExistence type="predicted"/>
<dbReference type="PROSITE" id="PS50844">
    <property type="entry name" value="AFP_LIKE"/>
    <property type="match status" value="1"/>
</dbReference>
<reference evidence="2 3" key="1">
    <citation type="submission" date="2023-07" db="EMBL/GenBank/DDBJ databases">
        <title>Genomic Encyclopedia of Type Strains, Phase IV (KMG-IV): sequencing the most valuable type-strain genomes for metagenomic binning, comparative biology and taxonomic classification.</title>
        <authorList>
            <person name="Goeker M."/>
        </authorList>
    </citation>
    <scope>NUCLEOTIDE SEQUENCE [LARGE SCALE GENOMIC DNA]</scope>
    <source>
        <strain evidence="2 3">DSM 23948</strain>
    </source>
</reference>
<name>A0ABT9V7H5_9BACL</name>
<organism evidence="2 3">
    <name type="scientific">Anoxybacillus andreesenii</name>
    <dbReference type="NCBI Taxonomy" id="1325932"/>
    <lineage>
        <taxon>Bacteria</taxon>
        <taxon>Bacillati</taxon>
        <taxon>Bacillota</taxon>
        <taxon>Bacilli</taxon>
        <taxon>Bacillales</taxon>
        <taxon>Anoxybacillaceae</taxon>
        <taxon>Anoxybacillus</taxon>
    </lineage>
</organism>
<accession>A0ABT9V7H5</accession>
<dbReference type="SUPFAM" id="SSF51269">
    <property type="entry name" value="AFP III-like domain"/>
    <property type="match status" value="1"/>
</dbReference>
<evidence type="ECO:0000259" key="1">
    <source>
        <dbReference type="PROSITE" id="PS50844"/>
    </source>
</evidence>
<dbReference type="Gene3D" id="3.20.20.70">
    <property type="entry name" value="Aldolase class I"/>
    <property type="match status" value="1"/>
</dbReference>
<feature type="domain" description="AFP-like" evidence="1">
    <location>
        <begin position="305"/>
        <end position="355"/>
    </location>
</feature>
<dbReference type="Gene3D" id="3.90.1210.10">
    <property type="entry name" value="Antifreeze-like/N-acetylneuraminic acid synthase C-terminal domain"/>
    <property type="match status" value="1"/>
</dbReference>
<sequence length="355" mass="39718">MKGTFIIAEAGVNHNGSLDLAFQLVDAAIEAGADAIKFQTFKTENLVTKSARQADYQEKNIGKSSSQFEMLKRLELSFGDFKKLKCYCDDKNIMFLSTPFDLESVDFLIDELRLRLIKIPSGEITNAPYLYKIASYGVDMILSTGMATVKEIQYALAFIAHGLAKKTEVTFDQVNGFYSTNEAKKLLKEKVSILHCTTEYPTPYDEINLNAMDTIRAEFELNVGLSDHSEGIFVPIAAVAKGASIIEKHFTLDKTLPGPDHKASLNPTELKEMIQSIRVTEKVMGEKVKEPTLSEIKNKSVARKSLVAAKCIKKGERFSVENLTVKRPGTGIEPYYYWDYIGKAAEKDYEEDEVI</sequence>
<dbReference type="EC" id="2.5.1.56" evidence="2"/>
<dbReference type="NCBIfam" id="TIGR03569">
    <property type="entry name" value="NeuB_NnaB"/>
    <property type="match status" value="1"/>
</dbReference>
<dbReference type="CDD" id="cd11615">
    <property type="entry name" value="SAF_NeuB_like"/>
    <property type="match status" value="1"/>
</dbReference>
<dbReference type="InterPro" id="IPR013785">
    <property type="entry name" value="Aldolase_TIM"/>
</dbReference>
<dbReference type="InterPro" id="IPR057736">
    <property type="entry name" value="SAF_PseI/NeuA/NeuB"/>
</dbReference>
<dbReference type="GO" id="GO:0050462">
    <property type="term" value="F:N-acetylneuraminate synthase activity"/>
    <property type="evidence" value="ECO:0007669"/>
    <property type="project" value="UniProtKB-EC"/>
</dbReference>
<keyword evidence="2" id="KW-0808">Transferase</keyword>
<dbReference type="PANTHER" id="PTHR42966:SF1">
    <property type="entry name" value="SIALIC ACID SYNTHASE"/>
    <property type="match status" value="1"/>
</dbReference>
<dbReference type="EMBL" id="JAUSTU010000017">
    <property type="protein sequence ID" value="MDQ0156909.1"/>
    <property type="molecule type" value="Genomic_DNA"/>
</dbReference>
<protein>
    <submittedName>
        <fullName evidence="2">N-acetylneuraminate synthase</fullName>
        <ecNumber evidence="2">2.5.1.56</ecNumber>
    </submittedName>
</protein>
<dbReference type="InterPro" id="IPR020007">
    <property type="entry name" value="NeuB/NeuA"/>
</dbReference>
<dbReference type="RefSeq" id="WP_307151399.1">
    <property type="nucleotide sequence ID" value="NZ_JAUSTU010000017.1"/>
</dbReference>
<comment type="caution">
    <text evidence="2">The sequence shown here is derived from an EMBL/GenBank/DDBJ whole genome shotgun (WGS) entry which is preliminary data.</text>
</comment>
<dbReference type="InterPro" id="IPR013132">
    <property type="entry name" value="PseI/NeuA/B-like_N"/>
</dbReference>
<evidence type="ECO:0000313" key="2">
    <source>
        <dbReference type="EMBL" id="MDQ0156909.1"/>
    </source>
</evidence>
<dbReference type="PANTHER" id="PTHR42966">
    <property type="entry name" value="N-ACETYLNEURAMINATE SYNTHASE"/>
    <property type="match status" value="1"/>
</dbReference>
<dbReference type="Pfam" id="PF08666">
    <property type="entry name" value="SAF"/>
    <property type="match status" value="1"/>
</dbReference>
<dbReference type="Pfam" id="PF03102">
    <property type="entry name" value="NeuB"/>
    <property type="match status" value="1"/>
</dbReference>
<gene>
    <name evidence="2" type="ORF">J2S07_003234</name>
</gene>
<dbReference type="InterPro" id="IPR006190">
    <property type="entry name" value="SAF_AFP_Neu5Ac"/>
</dbReference>
<dbReference type="InterPro" id="IPR051690">
    <property type="entry name" value="PseI-like"/>
</dbReference>
<dbReference type="InterPro" id="IPR013974">
    <property type="entry name" value="SAF"/>
</dbReference>
<dbReference type="SUPFAM" id="SSF51569">
    <property type="entry name" value="Aldolase"/>
    <property type="match status" value="1"/>
</dbReference>